<evidence type="ECO:0000313" key="2">
    <source>
        <dbReference type="EMBL" id="CAE7468791.1"/>
    </source>
</evidence>
<feature type="domain" description="AAA+ ATPase" evidence="1">
    <location>
        <begin position="145"/>
        <end position="273"/>
    </location>
</feature>
<dbReference type="InterPro" id="IPR027417">
    <property type="entry name" value="P-loop_NTPase"/>
</dbReference>
<name>A0A812SAI4_9DINO</name>
<keyword evidence="3" id="KW-1185">Reference proteome</keyword>
<protein>
    <submittedName>
        <fullName evidence="2">ClpX protein</fullName>
    </submittedName>
</protein>
<dbReference type="EMBL" id="CAJNDS010002424">
    <property type="protein sequence ID" value="CAE7468791.1"/>
    <property type="molecule type" value="Genomic_DNA"/>
</dbReference>
<dbReference type="PANTHER" id="PTHR23077">
    <property type="entry name" value="AAA-FAMILY ATPASE"/>
    <property type="match status" value="1"/>
</dbReference>
<dbReference type="GO" id="GO:0016887">
    <property type="term" value="F:ATP hydrolysis activity"/>
    <property type="evidence" value="ECO:0007669"/>
    <property type="project" value="InterPro"/>
</dbReference>
<proteinExistence type="predicted"/>
<reference evidence="2" key="1">
    <citation type="submission" date="2021-02" db="EMBL/GenBank/DDBJ databases">
        <authorList>
            <person name="Dougan E. K."/>
            <person name="Rhodes N."/>
            <person name="Thang M."/>
            <person name="Chan C."/>
        </authorList>
    </citation>
    <scope>NUCLEOTIDE SEQUENCE</scope>
</reference>
<dbReference type="InterPro" id="IPR050168">
    <property type="entry name" value="AAA_ATPase_domain"/>
</dbReference>
<dbReference type="Pfam" id="PF00004">
    <property type="entry name" value="AAA"/>
    <property type="match status" value="1"/>
</dbReference>
<organism evidence="2 3">
    <name type="scientific">Symbiodinium natans</name>
    <dbReference type="NCBI Taxonomy" id="878477"/>
    <lineage>
        <taxon>Eukaryota</taxon>
        <taxon>Sar</taxon>
        <taxon>Alveolata</taxon>
        <taxon>Dinophyceae</taxon>
        <taxon>Suessiales</taxon>
        <taxon>Symbiodiniaceae</taxon>
        <taxon>Symbiodinium</taxon>
    </lineage>
</organism>
<dbReference type="Proteomes" id="UP000604046">
    <property type="component" value="Unassembled WGS sequence"/>
</dbReference>
<dbReference type="AlphaFoldDB" id="A0A812SAI4"/>
<comment type="caution">
    <text evidence="2">The sequence shown here is derived from an EMBL/GenBank/DDBJ whole genome shotgun (WGS) entry which is preliminary data.</text>
</comment>
<accession>A0A812SAI4</accession>
<dbReference type="InterPro" id="IPR003593">
    <property type="entry name" value="AAA+_ATPase"/>
</dbReference>
<dbReference type="InterPro" id="IPR003959">
    <property type="entry name" value="ATPase_AAA_core"/>
</dbReference>
<dbReference type="SUPFAM" id="SSF52540">
    <property type="entry name" value="P-loop containing nucleoside triphosphate hydrolases"/>
    <property type="match status" value="1"/>
</dbReference>
<sequence length="471" mass="52534">MGFWGGLWKGIKALGGFVARGFGWTSKQIQAPAVNLPREPKPLQVNPPPVVVNQPPVSGIVDELKHLRNTLVHELHQIRDTLATPEPKLPFDVVEPSQPGKINEKAFEHLVGMPDQQLRLEVVSSMMWHHWRKAESIMRMESRQRVALMLFTGPMGTGKTAHARALADFLGIPCILMNSKNATFVGSDGLSMMHRALAYASRCKSAVILLDEIDVYAKDEGVMAEIRMAVDGATKIEDNAILYIIGATNKGIDQFPPDLLHRVLMQVDFGGGPTYSPSRQGYGFNSAQCRNFWDRNAQCLAEDERKKLAEASQGCVPRDLQLWAQRVLLSFCRRAMEKGLNPDDMGKPSLRDFMEANPDNITGRKAAAILPCLDLSEHLREKVLEVTTFLPECPDGGHGRSHYSSDTGEVKLNGEPARKWLIVVTAIDPTGDEVVVSAYYEFRPKRMSWFARPQYRRVELVNQPTVPSSKL</sequence>
<dbReference type="SMART" id="SM00382">
    <property type="entry name" value="AAA"/>
    <property type="match status" value="1"/>
</dbReference>
<evidence type="ECO:0000259" key="1">
    <source>
        <dbReference type="SMART" id="SM00382"/>
    </source>
</evidence>
<dbReference type="Gene3D" id="3.40.50.300">
    <property type="entry name" value="P-loop containing nucleotide triphosphate hydrolases"/>
    <property type="match status" value="1"/>
</dbReference>
<gene>
    <name evidence="2" type="primary">clpX</name>
    <name evidence="2" type="ORF">SNAT2548_LOCUS26252</name>
</gene>
<dbReference type="GO" id="GO:0005524">
    <property type="term" value="F:ATP binding"/>
    <property type="evidence" value="ECO:0007669"/>
    <property type="project" value="InterPro"/>
</dbReference>
<evidence type="ECO:0000313" key="3">
    <source>
        <dbReference type="Proteomes" id="UP000604046"/>
    </source>
</evidence>